<comment type="caution">
    <text evidence="2">The sequence shown here is derived from an EMBL/GenBank/DDBJ whole genome shotgun (WGS) entry which is preliminary data.</text>
</comment>
<evidence type="ECO:0000259" key="1">
    <source>
        <dbReference type="Pfam" id="PF01979"/>
    </source>
</evidence>
<feature type="domain" description="Amidohydrolase-related" evidence="1">
    <location>
        <begin position="55"/>
        <end position="390"/>
    </location>
</feature>
<proteinExistence type="predicted"/>
<evidence type="ECO:0000313" key="3">
    <source>
        <dbReference type="Proteomes" id="UP000011758"/>
    </source>
</evidence>
<dbReference type="Pfam" id="PF01979">
    <property type="entry name" value="Amidohydro_1"/>
    <property type="match status" value="1"/>
</dbReference>
<name>M2PNA8_9FIRM</name>
<dbReference type="InterPro" id="IPR006680">
    <property type="entry name" value="Amidohydro-rel"/>
</dbReference>
<dbReference type="AlphaFoldDB" id="M2PNA8"/>
<dbReference type="RefSeq" id="WP_004801957.1">
    <property type="nucleotide sequence ID" value="NZ_KB446647.1"/>
</dbReference>
<dbReference type="SUPFAM" id="SSF51556">
    <property type="entry name" value="Metallo-dependent hydrolases"/>
    <property type="match status" value="1"/>
</dbReference>
<sequence length="413" mass="46518">MKYAFINGIILDGTRNMKPRYHQAILTYDDRIESITDENSSSFQDYEVINLHGNYIMPGLINMSSSFGFDGKSRTSRLLSLPEFMKVNKIKKIYKKELLKQLYSGVTTVLSMGSYQNMDSVMNSYIDKELMDGPRVIAANQPIGFKESYLSDLCMMVSNDEEAGDAVSQAYINKNDVVSIMATDDIFHHHQMPGSLLSSIISEAHRLSLKTAVYASNQEMMKTALKCHADYLYMGISPDVETIDLFKQSNTVLISGLSPLINDYLLDADKTRLNKEDRHKAKTILQGAISCLEACMLEEIPVGIGSGIGFYVTHYDFWRELIHFKNFCHISNKFALYCATYNNAKLLGLGSVTGSLSSGKYADMIVTRENPLDRLEALKDPVMTISKGRVYKDITINKNIQIEKALDRIIDKL</sequence>
<dbReference type="InterPro" id="IPR032466">
    <property type="entry name" value="Metal_Hydrolase"/>
</dbReference>
<dbReference type="BioCyc" id="ECAT999415-HMP:GTTI-653-MONOMER"/>
<dbReference type="GO" id="GO:0016810">
    <property type="term" value="F:hydrolase activity, acting on carbon-nitrogen (but not peptide) bonds"/>
    <property type="evidence" value="ECO:0007669"/>
    <property type="project" value="InterPro"/>
</dbReference>
<accession>M2PNA8</accession>
<keyword evidence="3" id="KW-1185">Reference proteome</keyword>
<protein>
    <recommendedName>
        <fullName evidence="1">Amidohydrolase-related domain-containing protein</fullName>
    </recommendedName>
</protein>
<dbReference type="eggNOG" id="COG1228">
    <property type="taxonomic scope" value="Bacteria"/>
</dbReference>
<evidence type="ECO:0000313" key="2">
    <source>
        <dbReference type="EMBL" id="EMD17069.1"/>
    </source>
</evidence>
<dbReference type="SUPFAM" id="SSF51338">
    <property type="entry name" value="Composite domain of metallo-dependent hydrolases"/>
    <property type="match status" value="2"/>
</dbReference>
<dbReference type="STRING" id="999415.HMPREF9943_00632"/>
<gene>
    <name evidence="2" type="ORF">HMPREF9943_00632</name>
</gene>
<dbReference type="Gene3D" id="3.20.20.140">
    <property type="entry name" value="Metal-dependent hydrolases"/>
    <property type="match status" value="1"/>
</dbReference>
<dbReference type="EMBL" id="AGEJ01000011">
    <property type="protein sequence ID" value="EMD17069.1"/>
    <property type="molecule type" value="Genomic_DNA"/>
</dbReference>
<dbReference type="PANTHER" id="PTHR43135">
    <property type="entry name" value="ALPHA-D-RIBOSE 1-METHYLPHOSPHONATE 5-TRIPHOSPHATE DIPHOSPHATASE"/>
    <property type="match status" value="1"/>
</dbReference>
<reference evidence="2 3" key="1">
    <citation type="submission" date="2013-02" db="EMBL/GenBank/DDBJ databases">
        <title>The Genome Sequence of Lactobacillus catenaformis F0143.</title>
        <authorList>
            <consortium name="The Broad Institute Genome Sequencing Platform"/>
            <person name="Earl A."/>
            <person name="Ward D."/>
            <person name="Feldgarden M."/>
            <person name="Gevers D."/>
            <person name="Izard J."/>
            <person name="Blanton J.M."/>
            <person name="Mathney J."/>
            <person name="Dewhirst F.E."/>
            <person name="Young S.K."/>
            <person name="Zeng Q."/>
            <person name="Gargeya S."/>
            <person name="Fitzgerald M."/>
            <person name="Haas B."/>
            <person name="Abouelleil A."/>
            <person name="Alvarado L."/>
            <person name="Arachchi H.M."/>
            <person name="Berlin A."/>
            <person name="Chapman S.B."/>
            <person name="Gearin G."/>
            <person name="Goldberg J."/>
            <person name="Griggs A."/>
            <person name="Gujja S."/>
            <person name="Hansen M."/>
            <person name="Heiman D."/>
            <person name="Howarth C."/>
            <person name="Larimer J."/>
            <person name="Lui A."/>
            <person name="MacDonald P.J.P."/>
            <person name="McCowen C."/>
            <person name="Montmayeur A."/>
            <person name="Murphy C."/>
            <person name="Neiman D."/>
            <person name="Pearson M."/>
            <person name="Priest M."/>
            <person name="Roberts A."/>
            <person name="Saif S."/>
            <person name="Shea T."/>
            <person name="Sisk P."/>
            <person name="Stolte C."/>
            <person name="Sykes S."/>
            <person name="Wortman J."/>
            <person name="Nusbaum C."/>
            <person name="Birren B."/>
        </authorList>
    </citation>
    <scope>NUCLEOTIDE SEQUENCE [LARGE SCALE GENOMIC DNA]</scope>
    <source>
        <strain evidence="2 3">OT 569</strain>
    </source>
</reference>
<organism evidence="2 3">
    <name type="scientific">Eggerthia catenaformis OT 569 = DSM 20559</name>
    <dbReference type="NCBI Taxonomy" id="999415"/>
    <lineage>
        <taxon>Bacteria</taxon>
        <taxon>Bacillati</taxon>
        <taxon>Bacillota</taxon>
        <taxon>Erysipelotrichia</taxon>
        <taxon>Erysipelotrichales</taxon>
        <taxon>Coprobacillaceae</taxon>
        <taxon>Eggerthia</taxon>
    </lineage>
</organism>
<dbReference type="PANTHER" id="PTHR43135:SF3">
    <property type="entry name" value="ALPHA-D-RIBOSE 1-METHYLPHOSPHONATE 5-TRIPHOSPHATE DIPHOSPHATASE"/>
    <property type="match status" value="1"/>
</dbReference>
<dbReference type="InterPro" id="IPR011059">
    <property type="entry name" value="Metal-dep_hydrolase_composite"/>
</dbReference>
<dbReference type="Proteomes" id="UP000011758">
    <property type="component" value="Unassembled WGS sequence"/>
</dbReference>
<dbReference type="Gene3D" id="2.30.40.10">
    <property type="entry name" value="Urease, subunit C, domain 1"/>
    <property type="match status" value="1"/>
</dbReference>
<dbReference type="InterPro" id="IPR051781">
    <property type="entry name" value="Metallo-dep_Hydrolase"/>
</dbReference>